<dbReference type="EMBL" id="JAGGLC010000007">
    <property type="protein sequence ID" value="MBP1988312.1"/>
    <property type="molecule type" value="Genomic_DNA"/>
</dbReference>
<gene>
    <name evidence="2" type="ORF">J2753_002834</name>
</gene>
<dbReference type="AlphaFoldDB" id="A0A8T4H171"/>
<feature type="region of interest" description="Disordered" evidence="1">
    <location>
        <begin position="1"/>
        <end position="59"/>
    </location>
</feature>
<protein>
    <submittedName>
        <fullName evidence="2">Uncharacterized protein</fullName>
    </submittedName>
</protein>
<keyword evidence="3" id="KW-1185">Reference proteome</keyword>
<proteinExistence type="predicted"/>
<comment type="caution">
    <text evidence="2">The sequence shown here is derived from an EMBL/GenBank/DDBJ whole genome shotgun (WGS) entry which is preliminary data.</text>
</comment>
<evidence type="ECO:0000313" key="3">
    <source>
        <dbReference type="Proteomes" id="UP000823736"/>
    </source>
</evidence>
<sequence length="98" mass="10194">MALSDDDDEQSADDTETESDSWGVDGERRSSGGGTDQSDPAPLSDLDAASLSRGDPNGMLKRAIDREAGVVIYAYKNGNAGGLSTVPLSETDLASKNE</sequence>
<evidence type="ECO:0000256" key="1">
    <source>
        <dbReference type="SAM" id="MobiDB-lite"/>
    </source>
</evidence>
<dbReference type="OrthoDB" id="342818at2157"/>
<dbReference type="Proteomes" id="UP000823736">
    <property type="component" value="Unassembled WGS sequence"/>
</dbReference>
<organism evidence="2 3">
    <name type="scientific">Halolamina salifodinae</name>
    <dbReference type="NCBI Taxonomy" id="1202767"/>
    <lineage>
        <taxon>Archaea</taxon>
        <taxon>Methanobacteriati</taxon>
        <taxon>Methanobacteriota</taxon>
        <taxon>Stenosarchaea group</taxon>
        <taxon>Halobacteria</taxon>
        <taxon>Halobacteriales</taxon>
        <taxon>Haloferacaceae</taxon>
    </lineage>
</organism>
<accession>A0A8T4H171</accession>
<reference evidence="2" key="1">
    <citation type="submission" date="2021-03" db="EMBL/GenBank/DDBJ databases">
        <title>Genomic Encyclopedia of Type Strains, Phase IV (KMG-IV): sequencing the most valuable type-strain genomes for metagenomic binning, comparative biology and taxonomic classification.</title>
        <authorList>
            <person name="Goeker M."/>
        </authorList>
    </citation>
    <scope>NUCLEOTIDE SEQUENCE</scope>
    <source>
        <strain evidence="2">DSM 26232</strain>
    </source>
</reference>
<feature type="compositionally biased region" description="Acidic residues" evidence="1">
    <location>
        <begin position="1"/>
        <end position="19"/>
    </location>
</feature>
<dbReference type="RefSeq" id="WP_209492653.1">
    <property type="nucleotide sequence ID" value="NZ_JAGGLC010000007.1"/>
</dbReference>
<name>A0A8T4H171_9EURY</name>
<evidence type="ECO:0000313" key="2">
    <source>
        <dbReference type="EMBL" id="MBP1988312.1"/>
    </source>
</evidence>